<dbReference type="Proteomes" id="UP000419144">
    <property type="component" value="Unassembled WGS sequence"/>
</dbReference>
<gene>
    <name evidence="1" type="ORF">LtaPh_3318400</name>
</gene>
<dbReference type="AlphaFoldDB" id="A0A640KRN1"/>
<comment type="caution">
    <text evidence="1">The sequence shown here is derived from an EMBL/GenBank/DDBJ whole genome shotgun (WGS) entry which is preliminary data.</text>
</comment>
<evidence type="ECO:0000313" key="1">
    <source>
        <dbReference type="EMBL" id="GET91921.1"/>
    </source>
</evidence>
<keyword evidence="2" id="KW-1185">Reference proteome</keyword>
<dbReference type="EMBL" id="BLBS01000052">
    <property type="protein sequence ID" value="GET91921.1"/>
    <property type="molecule type" value="Genomic_DNA"/>
</dbReference>
<organism evidence="1 2">
    <name type="scientific">Leishmania tarentolae</name>
    <name type="common">Sauroleishmania tarentolae</name>
    <dbReference type="NCBI Taxonomy" id="5689"/>
    <lineage>
        <taxon>Eukaryota</taxon>
        <taxon>Discoba</taxon>
        <taxon>Euglenozoa</taxon>
        <taxon>Kinetoplastea</taxon>
        <taxon>Metakinetoplastina</taxon>
        <taxon>Trypanosomatida</taxon>
        <taxon>Trypanosomatidae</taxon>
        <taxon>Leishmaniinae</taxon>
        <taxon>Leishmania</taxon>
        <taxon>lizard Leishmania</taxon>
    </lineage>
</organism>
<protein>
    <submittedName>
        <fullName evidence="1">Unspecified product</fullName>
    </submittedName>
</protein>
<accession>A0A640KRN1</accession>
<dbReference type="VEuPathDB" id="TriTrypDB:LtaPh_3318400"/>
<proteinExistence type="predicted"/>
<dbReference type="OrthoDB" id="276134at2759"/>
<evidence type="ECO:0000313" key="2">
    <source>
        <dbReference type="Proteomes" id="UP000419144"/>
    </source>
</evidence>
<reference evidence="1" key="1">
    <citation type="submission" date="2019-11" db="EMBL/GenBank/DDBJ databases">
        <title>Leishmania tarentolae CDS.</title>
        <authorList>
            <person name="Goto Y."/>
            <person name="Yamagishi J."/>
        </authorList>
    </citation>
    <scope>NUCLEOTIDE SEQUENCE [LARGE SCALE GENOMIC DNA]</scope>
    <source>
        <strain evidence="1">Parrot Tar II</strain>
    </source>
</reference>
<sequence>MAEKRQVEKNAFQGTTKLMRRMVKSLSRGTLWQEASYVYVAATCMRMHVFAFSQPQMSNWVLPLSMGPYCTSYIIMRWERLLPCQSGHVLSNHLFSRNINLLYSSAQCVRTVCAGERVGNAMKKISFRMIDTLCAQLLQEKHNTARVDKLISDGIRQCIVDKDTLPLIIQKTAVTEGEWCLALRVLQSRHLDTHRVRRDDSIWSIVDKGVPDNAASKSSARKALQAIYGSRLRKQSPPRIR</sequence>
<name>A0A640KRN1_LEITA</name>